<feature type="compositionally biased region" description="Polar residues" evidence="1">
    <location>
        <begin position="69"/>
        <end position="78"/>
    </location>
</feature>
<keyword evidence="3" id="KW-1185">Reference proteome</keyword>
<feature type="region of interest" description="Disordered" evidence="1">
    <location>
        <begin position="1"/>
        <end position="22"/>
    </location>
</feature>
<organism evidence="2 3">
    <name type="scientific">Zasmidium cellare ATCC 36951</name>
    <dbReference type="NCBI Taxonomy" id="1080233"/>
    <lineage>
        <taxon>Eukaryota</taxon>
        <taxon>Fungi</taxon>
        <taxon>Dikarya</taxon>
        <taxon>Ascomycota</taxon>
        <taxon>Pezizomycotina</taxon>
        <taxon>Dothideomycetes</taxon>
        <taxon>Dothideomycetidae</taxon>
        <taxon>Mycosphaerellales</taxon>
        <taxon>Mycosphaerellaceae</taxon>
        <taxon>Zasmidium</taxon>
    </lineage>
</organism>
<reference evidence="2" key="1">
    <citation type="journal article" date="2020" name="Stud. Mycol.">
        <title>101 Dothideomycetes genomes: a test case for predicting lifestyles and emergence of pathogens.</title>
        <authorList>
            <person name="Haridas S."/>
            <person name="Albert R."/>
            <person name="Binder M."/>
            <person name="Bloem J."/>
            <person name="Labutti K."/>
            <person name="Salamov A."/>
            <person name="Andreopoulos B."/>
            <person name="Baker S."/>
            <person name="Barry K."/>
            <person name="Bills G."/>
            <person name="Bluhm B."/>
            <person name="Cannon C."/>
            <person name="Castanera R."/>
            <person name="Culley D."/>
            <person name="Daum C."/>
            <person name="Ezra D."/>
            <person name="Gonzalez J."/>
            <person name="Henrissat B."/>
            <person name="Kuo A."/>
            <person name="Liang C."/>
            <person name="Lipzen A."/>
            <person name="Lutzoni F."/>
            <person name="Magnuson J."/>
            <person name="Mondo S."/>
            <person name="Nolan M."/>
            <person name="Ohm R."/>
            <person name="Pangilinan J."/>
            <person name="Park H.-J."/>
            <person name="Ramirez L."/>
            <person name="Alfaro M."/>
            <person name="Sun H."/>
            <person name="Tritt A."/>
            <person name="Yoshinaga Y."/>
            <person name="Zwiers L.-H."/>
            <person name="Turgeon B."/>
            <person name="Goodwin S."/>
            <person name="Spatafora J."/>
            <person name="Crous P."/>
            <person name="Grigoriev I."/>
        </authorList>
    </citation>
    <scope>NUCLEOTIDE SEQUENCE</scope>
    <source>
        <strain evidence="2">ATCC 36951</strain>
    </source>
</reference>
<dbReference type="GeneID" id="54565385"/>
<feature type="region of interest" description="Disordered" evidence="1">
    <location>
        <begin position="168"/>
        <end position="199"/>
    </location>
</feature>
<feature type="compositionally biased region" description="Basic residues" evidence="1">
    <location>
        <begin position="176"/>
        <end position="191"/>
    </location>
</feature>
<protein>
    <submittedName>
        <fullName evidence="2">Uncharacterized protein</fullName>
    </submittedName>
</protein>
<evidence type="ECO:0000256" key="1">
    <source>
        <dbReference type="SAM" id="MobiDB-lite"/>
    </source>
</evidence>
<sequence length="510" mass="55313">MPLTGIESRRMQHLGAGNDGVGAMTREPLIGDMAQWASVEPVSSLTGSARRGRNKTSSSAQLSAAPSSRQITHLQPASTEPPPPFSRVHRSLHRAYAFVMSREYQTLRPESQSYRSHDECCKDRLRAGRLRFVTGPLVTRSTMSRDAHPDEPAPFQSSLTFAPEIISHRGTAQRPPHCRTHTSSTPRRRPVTRPPPRRLACQRAASVTRMSTAATAMDLAAAPSPHVLFPQAVQHDRDAPGATRAATVRLIGFTLAHIPASWLPACRAPLIRAPPETSAVPGMRCGRFLPASLQDVIARRNAGHREERPSIWWAASRAARSAYIRCSPASVARAGPDTAAAGCLGSKHTSTDPARPHRICERSRGAISHNEMHVAPQRPKDGCRSRLMLHGDNAQTPAKRPPMRPFINQSISQSIKTSSRLLVALPSPSDPPSACARQPVDTSIGDAGCERRVELERDQLLPCRCALALVTGPLGLHEFHCAGRIGLAGLAVSTSFGKLDRSITRRCCTT</sequence>
<accession>A0A6A6CQH7</accession>
<dbReference type="AlphaFoldDB" id="A0A6A6CQH7"/>
<dbReference type="Proteomes" id="UP000799537">
    <property type="component" value="Unassembled WGS sequence"/>
</dbReference>
<gene>
    <name evidence="2" type="ORF">M409DRAFT_52573</name>
</gene>
<evidence type="ECO:0000313" key="2">
    <source>
        <dbReference type="EMBL" id="KAF2169321.1"/>
    </source>
</evidence>
<feature type="compositionally biased region" description="Low complexity" evidence="1">
    <location>
        <begin position="57"/>
        <end position="68"/>
    </location>
</feature>
<feature type="region of interest" description="Disordered" evidence="1">
    <location>
        <begin position="44"/>
        <end position="87"/>
    </location>
</feature>
<name>A0A6A6CQH7_ZASCE</name>
<dbReference type="RefSeq" id="XP_033670210.1">
    <property type="nucleotide sequence ID" value="XM_033812113.1"/>
</dbReference>
<proteinExistence type="predicted"/>
<evidence type="ECO:0000313" key="3">
    <source>
        <dbReference type="Proteomes" id="UP000799537"/>
    </source>
</evidence>
<dbReference type="EMBL" id="ML993588">
    <property type="protein sequence ID" value="KAF2169321.1"/>
    <property type="molecule type" value="Genomic_DNA"/>
</dbReference>